<evidence type="ECO:0000256" key="1">
    <source>
        <dbReference type="SAM" id="MobiDB-lite"/>
    </source>
</evidence>
<dbReference type="OrthoDB" id="8085777at2"/>
<proteinExistence type="predicted"/>
<name>A0A0L8C0E1_ENSAD</name>
<evidence type="ECO:0000313" key="3">
    <source>
        <dbReference type="Proteomes" id="UP000037425"/>
    </source>
</evidence>
<gene>
    <name evidence="2" type="ORF">AC244_10175</name>
</gene>
<organism evidence="2 3">
    <name type="scientific">Ensifer adhaerens</name>
    <name type="common">Sinorhizobium morelense</name>
    <dbReference type="NCBI Taxonomy" id="106592"/>
    <lineage>
        <taxon>Bacteria</taxon>
        <taxon>Pseudomonadati</taxon>
        <taxon>Pseudomonadota</taxon>
        <taxon>Alphaproteobacteria</taxon>
        <taxon>Hyphomicrobiales</taxon>
        <taxon>Rhizobiaceae</taxon>
        <taxon>Sinorhizobium/Ensifer group</taxon>
        <taxon>Ensifer</taxon>
    </lineage>
</organism>
<evidence type="ECO:0000313" key="2">
    <source>
        <dbReference type="EMBL" id="KOF20224.1"/>
    </source>
</evidence>
<protein>
    <submittedName>
        <fullName evidence="2">Uncharacterized protein</fullName>
    </submittedName>
</protein>
<feature type="region of interest" description="Disordered" evidence="1">
    <location>
        <begin position="1"/>
        <end position="21"/>
    </location>
</feature>
<feature type="compositionally biased region" description="Polar residues" evidence="1">
    <location>
        <begin position="1"/>
        <end position="12"/>
    </location>
</feature>
<dbReference type="Proteomes" id="UP000037425">
    <property type="component" value="Unassembled WGS sequence"/>
</dbReference>
<dbReference type="PATRIC" id="fig|106592.7.peg.4806"/>
<dbReference type="AlphaFoldDB" id="A0A0L8C0E1"/>
<reference evidence="3" key="1">
    <citation type="submission" date="2015-07" db="EMBL/GenBank/DDBJ databases">
        <title>Whole genome sequence of an Ensifer adhaerens strain isolated from a cave pool in the Wind Cave National Park.</title>
        <authorList>
            <person name="Eng W.W.H."/>
            <person name="Gan H.M."/>
            <person name="Barton H.A."/>
            <person name="Savka M.A."/>
        </authorList>
    </citation>
    <scope>NUCLEOTIDE SEQUENCE [LARGE SCALE GENOMIC DNA]</scope>
    <source>
        <strain evidence="3">SD006</strain>
    </source>
</reference>
<comment type="caution">
    <text evidence="2">The sequence shown here is derived from an EMBL/GenBank/DDBJ whole genome shotgun (WGS) entry which is preliminary data.</text>
</comment>
<sequence length="99" mass="11269">MGSQRESATGKSGLQAATRRFPKRGSQIEALFERDENFRGLCDDLAAAEQALWATEHLPENNRMTRRLEYEELVAELADEINRVLDRANVLPMSRSPKH</sequence>
<dbReference type="EMBL" id="LGAP01000003">
    <property type="protein sequence ID" value="KOF20224.1"/>
    <property type="molecule type" value="Genomic_DNA"/>
</dbReference>
<accession>A0A0L8C0E1</accession>